<evidence type="ECO:0000313" key="3">
    <source>
        <dbReference type="Proteomes" id="UP001597519"/>
    </source>
</evidence>
<keyword evidence="1" id="KW-0472">Membrane</keyword>
<feature type="transmembrane region" description="Helical" evidence="1">
    <location>
        <begin position="30"/>
        <end position="52"/>
    </location>
</feature>
<feature type="transmembrane region" description="Helical" evidence="1">
    <location>
        <begin position="72"/>
        <end position="94"/>
    </location>
</feature>
<dbReference type="RefSeq" id="WP_377775467.1">
    <property type="nucleotide sequence ID" value="NZ_JBHUOQ010000005.1"/>
</dbReference>
<dbReference type="Proteomes" id="UP001597519">
    <property type="component" value="Unassembled WGS sequence"/>
</dbReference>
<dbReference type="EMBL" id="JBHUOQ010000005">
    <property type="protein sequence ID" value="MFD2831320.1"/>
    <property type="molecule type" value="Genomic_DNA"/>
</dbReference>
<organism evidence="2 3">
    <name type="scientific">Corticicoccus populi</name>
    <dbReference type="NCBI Taxonomy" id="1812821"/>
    <lineage>
        <taxon>Bacteria</taxon>
        <taxon>Bacillati</taxon>
        <taxon>Bacillota</taxon>
        <taxon>Bacilli</taxon>
        <taxon>Bacillales</taxon>
        <taxon>Staphylococcaceae</taxon>
        <taxon>Corticicoccus</taxon>
    </lineage>
</organism>
<proteinExistence type="predicted"/>
<comment type="caution">
    <text evidence="2">The sequence shown here is derived from an EMBL/GenBank/DDBJ whole genome shotgun (WGS) entry which is preliminary data.</text>
</comment>
<keyword evidence="1" id="KW-1133">Transmembrane helix</keyword>
<keyword evidence="1" id="KW-0812">Transmembrane</keyword>
<evidence type="ECO:0008006" key="4">
    <source>
        <dbReference type="Google" id="ProtNLM"/>
    </source>
</evidence>
<protein>
    <recommendedName>
        <fullName evidence="4">DUF420 domain-containing protein</fullName>
    </recommendedName>
</protein>
<keyword evidence="3" id="KW-1185">Reference proteome</keyword>
<evidence type="ECO:0000256" key="1">
    <source>
        <dbReference type="SAM" id="Phobius"/>
    </source>
</evidence>
<gene>
    <name evidence="2" type="ORF">ACFSX4_12670</name>
</gene>
<sequence>MDSLHVIRLIVLSGIWVVLFFLIRTLDKRLQYIFFIYFGMLTAVFISGYIFYFVKYDMYATPVPEAVYDFGSWVYTFSIFLTVPFVFLLVVILYRFVKHFPTVQKVILGIAAIINGVILSYILGMIFMLIFYGFAP</sequence>
<name>A0ABW5WWV2_9STAP</name>
<accession>A0ABW5WWV2</accession>
<evidence type="ECO:0000313" key="2">
    <source>
        <dbReference type="EMBL" id="MFD2831320.1"/>
    </source>
</evidence>
<reference evidence="3" key="1">
    <citation type="journal article" date="2019" name="Int. J. Syst. Evol. Microbiol.">
        <title>The Global Catalogue of Microorganisms (GCM) 10K type strain sequencing project: providing services to taxonomists for standard genome sequencing and annotation.</title>
        <authorList>
            <consortium name="The Broad Institute Genomics Platform"/>
            <consortium name="The Broad Institute Genome Sequencing Center for Infectious Disease"/>
            <person name="Wu L."/>
            <person name="Ma J."/>
        </authorList>
    </citation>
    <scope>NUCLEOTIDE SEQUENCE [LARGE SCALE GENOMIC DNA]</scope>
    <source>
        <strain evidence="3">KCTC 33575</strain>
    </source>
</reference>
<feature type="transmembrane region" description="Helical" evidence="1">
    <location>
        <begin position="106"/>
        <end position="134"/>
    </location>
</feature>
<feature type="transmembrane region" description="Helical" evidence="1">
    <location>
        <begin position="6"/>
        <end position="23"/>
    </location>
</feature>